<sequence>KFSQIAKSIVKSGGWLILEVGSDEHPQMAKEVFSQSGFKNMRLIKDYNGDNRILSVPIK</sequence>
<name>A0A382L1N0_9ZZZZ</name>
<dbReference type="Gene3D" id="3.40.50.150">
    <property type="entry name" value="Vaccinia Virus protein VP39"/>
    <property type="match status" value="1"/>
</dbReference>
<proteinExistence type="predicted"/>
<dbReference type="EMBL" id="UINC01084338">
    <property type="protein sequence ID" value="SVC30894.1"/>
    <property type="molecule type" value="Genomic_DNA"/>
</dbReference>
<gene>
    <name evidence="1" type="ORF">METZ01_LOCUS283748</name>
</gene>
<feature type="non-terminal residue" evidence="1">
    <location>
        <position position="1"/>
    </location>
</feature>
<dbReference type="AlphaFoldDB" id="A0A382L1N0"/>
<reference evidence="1" key="1">
    <citation type="submission" date="2018-05" db="EMBL/GenBank/DDBJ databases">
        <authorList>
            <person name="Lanie J.A."/>
            <person name="Ng W.-L."/>
            <person name="Kazmierczak K.M."/>
            <person name="Andrzejewski T.M."/>
            <person name="Davidsen T.M."/>
            <person name="Wayne K.J."/>
            <person name="Tettelin H."/>
            <person name="Glass J.I."/>
            <person name="Rusch D."/>
            <person name="Podicherti R."/>
            <person name="Tsui H.-C.T."/>
            <person name="Winkler M.E."/>
        </authorList>
    </citation>
    <scope>NUCLEOTIDE SEQUENCE</scope>
</reference>
<evidence type="ECO:0000313" key="1">
    <source>
        <dbReference type="EMBL" id="SVC30894.1"/>
    </source>
</evidence>
<dbReference type="InterPro" id="IPR029063">
    <property type="entry name" value="SAM-dependent_MTases_sf"/>
</dbReference>
<organism evidence="1">
    <name type="scientific">marine metagenome</name>
    <dbReference type="NCBI Taxonomy" id="408172"/>
    <lineage>
        <taxon>unclassified sequences</taxon>
        <taxon>metagenomes</taxon>
        <taxon>ecological metagenomes</taxon>
    </lineage>
</organism>
<evidence type="ECO:0008006" key="2">
    <source>
        <dbReference type="Google" id="ProtNLM"/>
    </source>
</evidence>
<protein>
    <recommendedName>
        <fullName evidence="2">Release factor glutamine methyltransferase N-terminal domain-containing protein</fullName>
    </recommendedName>
</protein>
<accession>A0A382L1N0</accession>